<organism evidence="1 2">
    <name type="scientific">Streptomyces coeruleofuscus</name>
    <dbReference type="NCBI Taxonomy" id="66879"/>
    <lineage>
        <taxon>Bacteria</taxon>
        <taxon>Bacillati</taxon>
        <taxon>Actinomycetota</taxon>
        <taxon>Actinomycetes</taxon>
        <taxon>Kitasatosporales</taxon>
        <taxon>Streptomycetaceae</taxon>
        <taxon>Streptomyces</taxon>
    </lineage>
</organism>
<dbReference type="Proteomes" id="UP001499986">
    <property type="component" value="Unassembled WGS sequence"/>
</dbReference>
<sequence length="54" mass="6064">MLGVTGTYYRSAIPCCPFTVFVDGPGVWLRILREQPPAEYRALLQAPQQEQQPA</sequence>
<comment type="caution">
    <text evidence="1">The sequence shown here is derived from an EMBL/GenBank/DDBJ whole genome shotgun (WGS) entry which is preliminary data.</text>
</comment>
<reference evidence="1 2" key="1">
    <citation type="journal article" date="2019" name="Int. J. Syst. Evol. Microbiol.">
        <title>The Global Catalogue of Microorganisms (GCM) 10K type strain sequencing project: providing services to taxonomists for standard genome sequencing and annotation.</title>
        <authorList>
            <consortium name="The Broad Institute Genomics Platform"/>
            <consortium name="The Broad Institute Genome Sequencing Center for Infectious Disease"/>
            <person name="Wu L."/>
            <person name="Ma J."/>
        </authorList>
    </citation>
    <scope>NUCLEOTIDE SEQUENCE [LARGE SCALE GENOMIC DNA]</scope>
    <source>
        <strain evidence="1 2">JCM 4358</strain>
    </source>
</reference>
<dbReference type="EMBL" id="BAAASE010000016">
    <property type="protein sequence ID" value="GAA2425130.1"/>
    <property type="molecule type" value="Genomic_DNA"/>
</dbReference>
<proteinExistence type="predicted"/>
<protein>
    <submittedName>
        <fullName evidence="1">Uncharacterized protein</fullName>
    </submittedName>
</protein>
<accession>A0ABN3J9R8</accession>
<name>A0ABN3J9R8_9ACTN</name>
<evidence type="ECO:0000313" key="1">
    <source>
        <dbReference type="EMBL" id="GAA2425130.1"/>
    </source>
</evidence>
<evidence type="ECO:0000313" key="2">
    <source>
        <dbReference type="Proteomes" id="UP001499986"/>
    </source>
</evidence>
<gene>
    <name evidence="1" type="ORF">GCM10010255_78640</name>
</gene>
<keyword evidence="2" id="KW-1185">Reference proteome</keyword>